<feature type="region of interest" description="Disordered" evidence="8">
    <location>
        <begin position="277"/>
        <end position="353"/>
    </location>
</feature>
<protein>
    <recommendedName>
        <fullName evidence="9">C2H2-type domain-containing protein</fullName>
    </recommendedName>
</protein>
<dbReference type="SMART" id="SM00355">
    <property type="entry name" value="ZnF_C2H2"/>
    <property type="match status" value="1"/>
</dbReference>
<dbReference type="GO" id="GO:0008270">
    <property type="term" value="F:zinc ion binding"/>
    <property type="evidence" value="ECO:0007669"/>
    <property type="project" value="UniProtKB-KW"/>
</dbReference>
<dbReference type="GO" id="GO:0000785">
    <property type="term" value="C:chromatin"/>
    <property type="evidence" value="ECO:0007669"/>
    <property type="project" value="TreeGrafter"/>
</dbReference>
<comment type="subcellular location">
    <subcellularLocation>
        <location evidence="1">Nucleus</location>
    </subcellularLocation>
</comment>
<feature type="compositionally biased region" description="Polar residues" evidence="8">
    <location>
        <begin position="280"/>
        <end position="292"/>
    </location>
</feature>
<feature type="domain" description="C2H2-type" evidence="9">
    <location>
        <begin position="22"/>
        <end position="49"/>
    </location>
</feature>
<evidence type="ECO:0000256" key="1">
    <source>
        <dbReference type="ARBA" id="ARBA00004123"/>
    </source>
</evidence>
<proteinExistence type="predicted"/>
<keyword evidence="11" id="KW-1185">Reference proteome</keyword>
<dbReference type="AlphaFoldDB" id="A0A9P6W0Q2"/>
<dbReference type="GO" id="GO:0005634">
    <property type="term" value="C:nucleus"/>
    <property type="evidence" value="ECO:0007669"/>
    <property type="project" value="UniProtKB-SubCell"/>
</dbReference>
<feature type="compositionally biased region" description="Polar residues" evidence="8">
    <location>
        <begin position="317"/>
        <end position="330"/>
    </location>
</feature>
<keyword evidence="6" id="KW-0539">Nucleus</keyword>
<feature type="compositionally biased region" description="Polar residues" evidence="8">
    <location>
        <begin position="343"/>
        <end position="353"/>
    </location>
</feature>
<evidence type="ECO:0000256" key="3">
    <source>
        <dbReference type="ARBA" id="ARBA00022737"/>
    </source>
</evidence>
<feature type="region of interest" description="Disordered" evidence="8">
    <location>
        <begin position="404"/>
        <end position="502"/>
    </location>
</feature>
<keyword evidence="2" id="KW-0479">Metal-binding</keyword>
<feature type="compositionally biased region" description="Low complexity" evidence="8">
    <location>
        <begin position="694"/>
        <end position="715"/>
    </location>
</feature>
<evidence type="ECO:0000256" key="8">
    <source>
        <dbReference type="SAM" id="MobiDB-lite"/>
    </source>
</evidence>
<name>A0A9P6W0Q2_RHOMI</name>
<dbReference type="InterPro" id="IPR036236">
    <property type="entry name" value="Znf_C2H2_sf"/>
</dbReference>
<dbReference type="GO" id="GO:0000981">
    <property type="term" value="F:DNA-binding transcription factor activity, RNA polymerase II-specific"/>
    <property type="evidence" value="ECO:0007669"/>
    <property type="project" value="InterPro"/>
</dbReference>
<evidence type="ECO:0000256" key="4">
    <source>
        <dbReference type="ARBA" id="ARBA00022771"/>
    </source>
</evidence>
<feature type="compositionally biased region" description="Low complexity" evidence="8">
    <location>
        <begin position="484"/>
        <end position="500"/>
    </location>
</feature>
<evidence type="ECO:0000256" key="5">
    <source>
        <dbReference type="ARBA" id="ARBA00022833"/>
    </source>
</evidence>
<feature type="region of interest" description="Disordered" evidence="8">
    <location>
        <begin position="36"/>
        <end position="112"/>
    </location>
</feature>
<feature type="region of interest" description="Disordered" evidence="8">
    <location>
        <begin position="588"/>
        <end position="621"/>
    </location>
</feature>
<feature type="compositionally biased region" description="Acidic residues" evidence="8">
    <location>
        <begin position="295"/>
        <end position="308"/>
    </location>
</feature>
<dbReference type="GO" id="GO:0000978">
    <property type="term" value="F:RNA polymerase II cis-regulatory region sequence-specific DNA binding"/>
    <property type="evidence" value="ECO:0007669"/>
    <property type="project" value="InterPro"/>
</dbReference>
<feature type="region of interest" description="Disordered" evidence="8">
    <location>
        <begin position="146"/>
        <end position="167"/>
    </location>
</feature>
<dbReference type="OrthoDB" id="8922241at2759"/>
<dbReference type="PROSITE" id="PS50157">
    <property type="entry name" value="ZINC_FINGER_C2H2_2"/>
    <property type="match status" value="1"/>
</dbReference>
<organism evidence="10 11">
    <name type="scientific">Rhodotorula mucilaginosa</name>
    <name type="common">Yeast</name>
    <name type="synonym">Rhodotorula rubra</name>
    <dbReference type="NCBI Taxonomy" id="5537"/>
    <lineage>
        <taxon>Eukaryota</taxon>
        <taxon>Fungi</taxon>
        <taxon>Dikarya</taxon>
        <taxon>Basidiomycota</taxon>
        <taxon>Pucciniomycotina</taxon>
        <taxon>Microbotryomycetes</taxon>
        <taxon>Sporidiobolales</taxon>
        <taxon>Sporidiobolaceae</taxon>
        <taxon>Rhodotorula</taxon>
    </lineage>
</organism>
<dbReference type="FunFam" id="3.30.160.60:FF:002343">
    <property type="entry name" value="Zinc finger protein 33A"/>
    <property type="match status" value="1"/>
</dbReference>
<gene>
    <name evidence="10" type="ORF">C6P46_005369</name>
</gene>
<evidence type="ECO:0000256" key="6">
    <source>
        <dbReference type="ARBA" id="ARBA00023242"/>
    </source>
</evidence>
<dbReference type="Gene3D" id="3.30.160.60">
    <property type="entry name" value="Classic Zinc Finger"/>
    <property type="match status" value="1"/>
</dbReference>
<evidence type="ECO:0000313" key="11">
    <source>
        <dbReference type="Proteomes" id="UP000777482"/>
    </source>
</evidence>
<dbReference type="PROSITE" id="PS00028">
    <property type="entry name" value="ZINC_FINGER_C2H2_1"/>
    <property type="match status" value="1"/>
</dbReference>
<evidence type="ECO:0000256" key="7">
    <source>
        <dbReference type="PROSITE-ProRule" id="PRU00042"/>
    </source>
</evidence>
<evidence type="ECO:0000313" key="10">
    <source>
        <dbReference type="EMBL" id="KAG0658984.1"/>
    </source>
</evidence>
<dbReference type="EMBL" id="PUHQ01000059">
    <property type="protein sequence ID" value="KAG0658984.1"/>
    <property type="molecule type" value="Genomic_DNA"/>
</dbReference>
<feature type="region of interest" description="Disordered" evidence="8">
    <location>
        <begin position="765"/>
        <end position="808"/>
    </location>
</feature>
<keyword evidence="3" id="KW-0677">Repeat</keyword>
<sequence>MTFKKLEHAQRHERTHTLDRPYVCDTCGKTFARQDTLHRHSRLHSRADDDAPTAKAGRKRRSSIAAGGSGSSAKASSSSGTKAPAAKEASGSSPSESSNSSTGAHHLPPAIPIANHSGDLIVGPASPDALGLSLSLPVPAGLSGAPPSFPAYSRPAEASHEQHQQQQHQFPHFPSIDPAVIPLSRRYSDAGHGATFASQLALGTAPSSSSAFSGTGTGGSGNPIVVGSLPTSFVTSFGNGRSSFVGGGGGSQTGKRERPSLRPRALTLAGLPESLGCFSLVNSPEPSDAGSNSSAEEDDDRDEDDSMDLGDAVSRLIGSNGTNSTRTTASLGEPSAPPESHYPSPTFTCDSPSGLNLDPVADLRAILDNDPVPSSVFHHHHTLSPPPTSQPEFDFESFAASIEGPIRHSPTSPSASVPPPSSSKDGSANGVPTSLDELLSSTAHNLEGPPVLGEAGKSNQQYGGAQSAADRYPTPPSGTHGGHSTLYSDSNLNNNNTDTSQLFEPSTSYHLAEHIEKAISHIDDPNGRSVLEQYEADAADHAATAAMFASGFGVSTNQSTSTASSATPTSSAAQLSALGLSFGLPALGSSQQQHRTRTSRHNSFCGYPSIQQPQGSSSSQAPLLLPMATAPLGSGSPYSAQQASFAAALSATYTTAYPTLTLPIAGFDLPTMSSFKHDTPPSLFIPSSPHQREQLAQQQEQQRQQQQQQQQQQQEQLEKLLVGSAPSSSTSHFDRLARAWEERQRAAGYGANAGAFSSAAPFANLKNPFAHTSSSSGGGNSGGSNSKSTPAFYIPSSTATTGGRDRSP</sequence>
<dbReference type="PANTHER" id="PTHR40626">
    <property type="entry name" value="MIP31509P"/>
    <property type="match status" value="1"/>
</dbReference>
<dbReference type="PANTHER" id="PTHR40626:SF11">
    <property type="entry name" value="ZINC FINGER PROTEIN YPR022C"/>
    <property type="match status" value="1"/>
</dbReference>
<evidence type="ECO:0000256" key="2">
    <source>
        <dbReference type="ARBA" id="ARBA00022723"/>
    </source>
</evidence>
<dbReference type="InterPro" id="IPR051059">
    <property type="entry name" value="VerF-like"/>
</dbReference>
<feature type="compositionally biased region" description="Low complexity" evidence="8">
    <location>
        <begin position="608"/>
        <end position="621"/>
    </location>
</feature>
<dbReference type="Proteomes" id="UP000777482">
    <property type="component" value="Unassembled WGS sequence"/>
</dbReference>
<dbReference type="InterPro" id="IPR013087">
    <property type="entry name" value="Znf_C2H2_type"/>
</dbReference>
<dbReference type="SUPFAM" id="SSF57667">
    <property type="entry name" value="beta-beta-alpha zinc fingers"/>
    <property type="match status" value="1"/>
</dbReference>
<reference evidence="10 11" key="1">
    <citation type="submission" date="2020-11" db="EMBL/GenBank/DDBJ databases">
        <title>Kefir isolates.</title>
        <authorList>
            <person name="Marcisauskas S."/>
            <person name="Kim Y."/>
            <person name="Blasche S."/>
        </authorList>
    </citation>
    <scope>NUCLEOTIDE SEQUENCE [LARGE SCALE GENOMIC DNA]</scope>
    <source>
        <strain evidence="10 11">KR</strain>
    </source>
</reference>
<evidence type="ECO:0000259" key="9">
    <source>
        <dbReference type="PROSITE" id="PS50157"/>
    </source>
</evidence>
<comment type="caution">
    <text evidence="10">The sequence shown here is derived from an EMBL/GenBank/DDBJ whole genome shotgun (WGS) entry which is preliminary data.</text>
</comment>
<accession>A0A9P6W0Q2</accession>
<feature type="compositionally biased region" description="Low complexity" evidence="8">
    <location>
        <begin position="63"/>
        <end position="104"/>
    </location>
</feature>
<feature type="region of interest" description="Disordered" evidence="8">
    <location>
        <begin position="678"/>
        <end position="716"/>
    </location>
</feature>
<keyword evidence="4 7" id="KW-0863">Zinc-finger</keyword>
<keyword evidence="5" id="KW-0862">Zinc</keyword>